<organism evidence="2 3">
    <name type="scientific">Mycobacterium botniense</name>
    <dbReference type="NCBI Taxonomy" id="84962"/>
    <lineage>
        <taxon>Bacteria</taxon>
        <taxon>Bacillati</taxon>
        <taxon>Actinomycetota</taxon>
        <taxon>Actinomycetes</taxon>
        <taxon>Mycobacteriales</taxon>
        <taxon>Mycobacteriaceae</taxon>
        <taxon>Mycobacterium</taxon>
    </lineage>
</organism>
<evidence type="ECO:0000313" key="3">
    <source>
        <dbReference type="Proteomes" id="UP000465361"/>
    </source>
</evidence>
<accession>A0A7I9XRR1</accession>
<protein>
    <submittedName>
        <fullName evidence="2">Uncharacterized protein</fullName>
    </submittedName>
</protein>
<evidence type="ECO:0000313" key="2">
    <source>
        <dbReference type="EMBL" id="GFG72695.1"/>
    </source>
</evidence>
<sequence>MIPFLNLQEFLALWDGPPLTAQQQAIVHLLLQVASQWIYANGPQGAGLPSTDPTAQFVVWDVVSSAVRYQRYSKLSQFSRTVGHRIEGGSFTDPMKALQFTDNHKMLLGIPLEALPMSSCRPNDFTPRTKSKGGRPNGRTSSVTSAGTGGNTTMTSYPGADTLGVVTKAPTGRVDAMNQPITTESVVWVYGCVFEPVTHISAIEKQTDTITSAEQAWAFLPYVAGVGVPGVDDNGDQVAATITNSCWIRPRRADPQAQRDYKVLGLPQIHYDIDGLPDHVLVNCEWRAG</sequence>
<evidence type="ECO:0000256" key="1">
    <source>
        <dbReference type="SAM" id="MobiDB-lite"/>
    </source>
</evidence>
<name>A0A7I9XRR1_9MYCO</name>
<dbReference type="Proteomes" id="UP000465361">
    <property type="component" value="Unassembled WGS sequence"/>
</dbReference>
<feature type="compositionally biased region" description="Polar residues" evidence="1">
    <location>
        <begin position="138"/>
        <end position="156"/>
    </location>
</feature>
<dbReference type="AlphaFoldDB" id="A0A7I9XRR1"/>
<dbReference type="RefSeq" id="WP_246216553.1">
    <property type="nucleotide sequence ID" value="NZ_BLKW01000002.1"/>
</dbReference>
<gene>
    <name evidence="2" type="ORF">MBOT_00600</name>
</gene>
<keyword evidence="3" id="KW-1185">Reference proteome</keyword>
<comment type="caution">
    <text evidence="2">The sequence shown here is derived from an EMBL/GenBank/DDBJ whole genome shotgun (WGS) entry which is preliminary data.</text>
</comment>
<feature type="region of interest" description="Disordered" evidence="1">
    <location>
        <begin position="119"/>
        <end position="156"/>
    </location>
</feature>
<dbReference type="EMBL" id="BLKW01000002">
    <property type="protein sequence ID" value="GFG72695.1"/>
    <property type="molecule type" value="Genomic_DNA"/>
</dbReference>
<proteinExistence type="predicted"/>
<reference evidence="2 3" key="1">
    <citation type="journal article" date="2019" name="Emerg. Microbes Infect.">
        <title>Comprehensive subspecies identification of 175 nontuberculous mycobacteria species based on 7547 genomic profiles.</title>
        <authorList>
            <person name="Matsumoto Y."/>
            <person name="Kinjo T."/>
            <person name="Motooka D."/>
            <person name="Nabeya D."/>
            <person name="Jung N."/>
            <person name="Uechi K."/>
            <person name="Horii T."/>
            <person name="Iida T."/>
            <person name="Fujita J."/>
            <person name="Nakamura S."/>
        </authorList>
    </citation>
    <scope>NUCLEOTIDE SEQUENCE [LARGE SCALE GENOMIC DNA]</scope>
    <source>
        <strain evidence="2 3">JCM 17322</strain>
    </source>
</reference>